<accession>A0A329M7Q4</accession>
<dbReference type="InterPro" id="IPR055170">
    <property type="entry name" value="GFO_IDH_MocA-like_dom"/>
</dbReference>
<protein>
    <submittedName>
        <fullName evidence="4">Gfo/Idh/MocA family oxidoreductase</fullName>
    </submittedName>
</protein>
<feature type="domain" description="Gfo/Idh/MocA-like oxidoreductase N-terminal" evidence="2">
    <location>
        <begin position="5"/>
        <end position="124"/>
    </location>
</feature>
<dbReference type="EMBL" id="QMFB01000031">
    <property type="protein sequence ID" value="RAV13007.1"/>
    <property type="molecule type" value="Genomic_DNA"/>
</dbReference>
<feature type="region of interest" description="Disordered" evidence="1">
    <location>
        <begin position="271"/>
        <end position="290"/>
    </location>
</feature>
<dbReference type="Proteomes" id="UP000250369">
    <property type="component" value="Unassembled WGS sequence"/>
</dbReference>
<dbReference type="InterPro" id="IPR036291">
    <property type="entry name" value="NAD(P)-bd_dom_sf"/>
</dbReference>
<gene>
    <name evidence="4" type="ORF">DQG23_34050</name>
</gene>
<dbReference type="InterPro" id="IPR000683">
    <property type="entry name" value="Gfo/Idh/MocA-like_OxRdtase_N"/>
</dbReference>
<dbReference type="PANTHER" id="PTHR43249">
    <property type="entry name" value="UDP-N-ACETYL-2-AMINO-2-DEOXY-D-GLUCURONATE OXIDASE"/>
    <property type="match status" value="1"/>
</dbReference>
<dbReference type="Gene3D" id="3.30.360.10">
    <property type="entry name" value="Dihydrodipicolinate Reductase, domain 2"/>
    <property type="match status" value="1"/>
</dbReference>
<dbReference type="GO" id="GO:0000166">
    <property type="term" value="F:nucleotide binding"/>
    <property type="evidence" value="ECO:0007669"/>
    <property type="project" value="InterPro"/>
</dbReference>
<name>A0A329M7Q4_9BACL</name>
<evidence type="ECO:0000259" key="2">
    <source>
        <dbReference type="Pfam" id="PF01408"/>
    </source>
</evidence>
<keyword evidence="5" id="KW-1185">Reference proteome</keyword>
<dbReference type="InterPro" id="IPR052515">
    <property type="entry name" value="Gfo/Idh/MocA_Oxidoreductase"/>
</dbReference>
<reference evidence="4 5" key="1">
    <citation type="journal article" date="2009" name="Int. J. Syst. Evol. Microbiol.">
        <title>Paenibacillus contaminans sp. nov., isolated from a contaminated laboratory plate.</title>
        <authorList>
            <person name="Chou J.H."/>
            <person name="Lee J.H."/>
            <person name="Lin M.C."/>
            <person name="Chang P.S."/>
            <person name="Arun A.B."/>
            <person name="Young C.C."/>
            <person name="Chen W.M."/>
        </authorList>
    </citation>
    <scope>NUCLEOTIDE SEQUENCE [LARGE SCALE GENOMIC DNA]</scope>
    <source>
        <strain evidence="4 5">CKOBP-6</strain>
    </source>
</reference>
<dbReference type="Gene3D" id="3.40.50.720">
    <property type="entry name" value="NAD(P)-binding Rossmann-like Domain"/>
    <property type="match status" value="1"/>
</dbReference>
<feature type="domain" description="GFO/IDH/MocA-like oxidoreductase" evidence="3">
    <location>
        <begin position="134"/>
        <end position="255"/>
    </location>
</feature>
<dbReference type="SUPFAM" id="SSF51735">
    <property type="entry name" value="NAD(P)-binding Rossmann-fold domains"/>
    <property type="match status" value="1"/>
</dbReference>
<evidence type="ECO:0000259" key="3">
    <source>
        <dbReference type="Pfam" id="PF22725"/>
    </source>
</evidence>
<comment type="caution">
    <text evidence="4">The sequence shown here is derived from an EMBL/GenBank/DDBJ whole genome shotgun (WGS) entry which is preliminary data.</text>
</comment>
<dbReference type="RefSeq" id="WP_113035497.1">
    <property type="nucleotide sequence ID" value="NZ_QMFB01000031.1"/>
</dbReference>
<dbReference type="Pfam" id="PF01408">
    <property type="entry name" value="GFO_IDH_MocA"/>
    <property type="match status" value="1"/>
</dbReference>
<dbReference type="SUPFAM" id="SSF55347">
    <property type="entry name" value="Glyceraldehyde-3-phosphate dehydrogenase-like, C-terminal domain"/>
    <property type="match status" value="1"/>
</dbReference>
<dbReference type="PANTHER" id="PTHR43249:SF1">
    <property type="entry name" value="D-GLUCOSIDE 3-DEHYDROGENASE"/>
    <property type="match status" value="1"/>
</dbReference>
<evidence type="ECO:0000313" key="5">
    <source>
        <dbReference type="Proteomes" id="UP000250369"/>
    </source>
</evidence>
<organism evidence="4 5">
    <name type="scientific">Paenibacillus contaminans</name>
    <dbReference type="NCBI Taxonomy" id="450362"/>
    <lineage>
        <taxon>Bacteria</taxon>
        <taxon>Bacillati</taxon>
        <taxon>Bacillota</taxon>
        <taxon>Bacilli</taxon>
        <taxon>Bacillales</taxon>
        <taxon>Paenibacillaceae</taxon>
        <taxon>Paenibacillus</taxon>
    </lineage>
</organism>
<proteinExistence type="predicted"/>
<evidence type="ECO:0000256" key="1">
    <source>
        <dbReference type="SAM" id="MobiDB-lite"/>
    </source>
</evidence>
<dbReference type="Pfam" id="PF22725">
    <property type="entry name" value="GFO_IDH_MocA_C3"/>
    <property type="match status" value="1"/>
</dbReference>
<sequence length="341" mass="36419">MDKKLRFGILGAGVVAQFHARAIKLSDRAELAAVCSSQLDKAREFAGQFGAEQAYDDYAQMLSKDDIDIICICTPSGVHAEAGIAAAKAGKHVLVEKPLDITLDKIDALIDACAANGVKLGVIHQRRTMPAAVEARKAIAAGKLGKMVLGDAYLKYYRSPEYYKSSTWRGTWEMDGGGALMNQGIHGIDLLQWMMGGVKSVFAYAAPLARDIEVEDTAVAVVRFHNGAFGVIQGTTSVYPGQEARFELHGESGTISFGDSGIQQWVLADGNEEKPEVAEAPSSSSDPANISIAGHSIQIEDMIDAVTEGREPMVNGAEARAAVQLVLAIYESAKTGKEIFL</sequence>
<dbReference type="AlphaFoldDB" id="A0A329M7Q4"/>
<dbReference type="OrthoDB" id="9815825at2"/>
<evidence type="ECO:0000313" key="4">
    <source>
        <dbReference type="EMBL" id="RAV13007.1"/>
    </source>
</evidence>